<reference evidence="9 10" key="2">
    <citation type="submission" date="2018-01" db="EMBL/GenBank/DDBJ databases">
        <title>Genomic study of Klebsiella pneumoniae.</title>
        <authorList>
            <person name="Yang Y."/>
            <person name="Bicalho R."/>
        </authorList>
    </citation>
    <scope>NUCLEOTIDE SEQUENCE [LARGE SCALE GENOMIC DNA]</scope>
    <source>
        <strain evidence="9 10">A11</strain>
    </source>
</reference>
<keyword evidence="5 8" id="KW-0812">Transmembrane</keyword>
<accession>A0A2J4QDE3</accession>
<comment type="subcellular location">
    <subcellularLocation>
        <location evidence="1">Cell membrane</location>
        <topology evidence="1">Multi-pass membrane protein</topology>
    </subcellularLocation>
</comment>
<comment type="caution">
    <text evidence="9">The sequence shown here is derived from an EMBL/GenBank/DDBJ whole genome shotgun (WGS) entry which is preliminary data.</text>
</comment>
<feature type="transmembrane region" description="Helical" evidence="8">
    <location>
        <begin position="173"/>
        <end position="191"/>
    </location>
</feature>
<gene>
    <name evidence="9" type="ORF">CWN50_24845</name>
</gene>
<dbReference type="Proteomes" id="UP000234505">
    <property type="component" value="Unassembled WGS sequence"/>
</dbReference>
<protein>
    <submittedName>
        <fullName evidence="9">Branched-chain amino acid permease</fullName>
    </submittedName>
</protein>
<dbReference type="GO" id="GO:1903785">
    <property type="term" value="P:L-valine transmembrane transport"/>
    <property type="evidence" value="ECO:0007669"/>
    <property type="project" value="TreeGrafter"/>
</dbReference>
<evidence type="ECO:0000256" key="4">
    <source>
        <dbReference type="ARBA" id="ARBA00022475"/>
    </source>
</evidence>
<evidence type="ECO:0000256" key="1">
    <source>
        <dbReference type="ARBA" id="ARBA00004651"/>
    </source>
</evidence>
<feature type="transmembrane region" description="Helical" evidence="8">
    <location>
        <begin position="20"/>
        <end position="41"/>
    </location>
</feature>
<name>A0A2J4QDE3_9ENTR</name>
<dbReference type="GO" id="GO:0005886">
    <property type="term" value="C:plasma membrane"/>
    <property type="evidence" value="ECO:0007669"/>
    <property type="project" value="UniProtKB-SubCell"/>
</dbReference>
<evidence type="ECO:0000256" key="8">
    <source>
        <dbReference type="SAM" id="Phobius"/>
    </source>
</evidence>
<organism evidence="9 10">
    <name type="scientific">Klebsiella michiganensis</name>
    <dbReference type="NCBI Taxonomy" id="1134687"/>
    <lineage>
        <taxon>Bacteria</taxon>
        <taxon>Pseudomonadati</taxon>
        <taxon>Pseudomonadota</taxon>
        <taxon>Gammaproteobacteria</taxon>
        <taxon>Enterobacterales</taxon>
        <taxon>Enterobacteriaceae</taxon>
        <taxon>Klebsiella/Raoultella group</taxon>
        <taxon>Klebsiella</taxon>
    </lineage>
</organism>
<evidence type="ECO:0000313" key="10">
    <source>
        <dbReference type="Proteomes" id="UP000234505"/>
    </source>
</evidence>
<reference evidence="9 10" key="1">
    <citation type="submission" date="2017-11" db="EMBL/GenBank/DDBJ databases">
        <authorList>
            <person name="Han C.G."/>
        </authorList>
    </citation>
    <scope>NUCLEOTIDE SEQUENCE [LARGE SCALE GENOMIC DNA]</scope>
    <source>
        <strain evidence="9 10">A11</strain>
    </source>
</reference>
<feature type="transmembrane region" description="Helical" evidence="8">
    <location>
        <begin position="149"/>
        <end position="167"/>
    </location>
</feature>
<evidence type="ECO:0000313" key="9">
    <source>
        <dbReference type="EMBL" id="PLL29072.1"/>
    </source>
</evidence>
<keyword evidence="4" id="KW-1003">Cell membrane</keyword>
<dbReference type="Pfam" id="PF03591">
    <property type="entry name" value="AzlC"/>
    <property type="match status" value="1"/>
</dbReference>
<dbReference type="EMBL" id="PIDS01001090">
    <property type="protein sequence ID" value="PLL29072.1"/>
    <property type="molecule type" value="Genomic_DNA"/>
</dbReference>
<dbReference type="InterPro" id="IPR011606">
    <property type="entry name" value="Brnchd-chn_aa_trnsp_permease"/>
</dbReference>
<feature type="transmembrane region" description="Helical" evidence="8">
    <location>
        <begin position="221"/>
        <end position="241"/>
    </location>
</feature>
<comment type="similarity">
    <text evidence="2">Belongs to the AzlC family.</text>
</comment>
<evidence type="ECO:0000256" key="7">
    <source>
        <dbReference type="ARBA" id="ARBA00023136"/>
    </source>
</evidence>
<keyword evidence="6 8" id="KW-1133">Transmembrane helix</keyword>
<dbReference type="AlphaFoldDB" id="A0A2J4QDE3"/>
<dbReference type="PANTHER" id="PTHR34979:SF1">
    <property type="entry name" value="INNER MEMBRANE PROTEIN YGAZ"/>
    <property type="match status" value="1"/>
</dbReference>
<sequence>MLITIKTSAKNGASAQFREGVIACLPTIPGYWSIGFAAGAIGTLSCFSTLQTALLASALYAGSAQFLFYSLWATGAEIASVVLSILLVNLRYLLMSSAISIFFRPYTVLQKIISGLLLTDETFGVAVQHGGGKNIITYPWMLGLNLTAWLNWILACVSGAILASALPSSLMEGLSFSLVSMFIGLVLALWFASQRKMLEMFSISIAVLITLFTSGHIDMSLVVIAAASVAATLATAGLYLFSNKEGK</sequence>
<feature type="transmembrane region" description="Helical" evidence="8">
    <location>
        <begin position="198"/>
        <end position="215"/>
    </location>
</feature>
<evidence type="ECO:0000256" key="3">
    <source>
        <dbReference type="ARBA" id="ARBA00022448"/>
    </source>
</evidence>
<keyword evidence="7 8" id="KW-0472">Membrane</keyword>
<dbReference type="PANTHER" id="PTHR34979">
    <property type="entry name" value="INNER MEMBRANE PROTEIN YGAZ"/>
    <property type="match status" value="1"/>
</dbReference>
<evidence type="ECO:0000256" key="5">
    <source>
        <dbReference type="ARBA" id="ARBA00022692"/>
    </source>
</evidence>
<evidence type="ECO:0000256" key="2">
    <source>
        <dbReference type="ARBA" id="ARBA00010735"/>
    </source>
</evidence>
<proteinExistence type="inferred from homology"/>
<keyword evidence="3" id="KW-0813">Transport</keyword>
<dbReference type="RefSeq" id="WP_268013283.1">
    <property type="nucleotide sequence ID" value="NZ_JAHBNO010000002.1"/>
</dbReference>
<evidence type="ECO:0000256" key="6">
    <source>
        <dbReference type="ARBA" id="ARBA00022989"/>
    </source>
</evidence>